<dbReference type="EMBL" id="CACVAP010000011">
    <property type="protein sequence ID" value="CAA6798796.1"/>
    <property type="molecule type" value="Genomic_DNA"/>
</dbReference>
<dbReference type="AlphaFoldDB" id="A0A6S6RTH0"/>
<organism evidence="1">
    <name type="scientific">uncultured Sulfurovum sp</name>
    <dbReference type="NCBI Taxonomy" id="269237"/>
    <lineage>
        <taxon>Bacteria</taxon>
        <taxon>Pseudomonadati</taxon>
        <taxon>Campylobacterota</taxon>
        <taxon>Epsilonproteobacteria</taxon>
        <taxon>Campylobacterales</taxon>
        <taxon>Sulfurovaceae</taxon>
        <taxon>Sulfurovum</taxon>
        <taxon>environmental samples</taxon>
    </lineage>
</organism>
<gene>
    <name evidence="1" type="ORF">HELGO_WM2282</name>
</gene>
<evidence type="ECO:0000313" key="1">
    <source>
        <dbReference type="EMBL" id="CAA6798796.1"/>
    </source>
</evidence>
<dbReference type="PROSITE" id="PS51257">
    <property type="entry name" value="PROKAR_LIPOPROTEIN"/>
    <property type="match status" value="1"/>
</dbReference>
<sequence length="505" mass="57794">MRVLVKYFFWLLSFFSLVIFYLLGTALGQVSLGCFVEDYYSEKMGNKIEVLSLKIEEYPKIVAEVRINDQALLSLNGVADQEDMNLNYHLRGNTFTWDNYIIVNPGDVSGKMQGKFSELHIDGKGKLFNGEIEYSFIRKANRLLDTELTLKDVDSKLLLDFLKYKDVLMGKIDVLMNFEYFSAYRRKGLVKVKMSKGMMPELSEEVDFALDAEIVVKDLLHEFDADIHSDIGKLRVANGHYNRAAKITTSDYGLHINELGYFEKFLKHKYSGPLNTAGSIKYDNGDLSLVGDSTSYGGVLEYDYTNDYLEIDFQGVSLEKFLRQLSFPPLLSSKIYGSATYDIKDEIILANTRLKETRFRRTKMTDTIYEMTGIDVLKDTYNDSLFTAGFQNNILKSLLKIDNGVNHLYLKNTRMNSKTNAVTADFEVQLDGQKFVGDIYGTLQDPKVNVDMSQLIQYQINKQIDSFFGTSKPSTKKNTEKNQVNNFQIENIERGTRSFLDGFFD</sequence>
<accession>A0A6S6RTH0</accession>
<proteinExistence type="predicted"/>
<evidence type="ECO:0008006" key="2">
    <source>
        <dbReference type="Google" id="ProtNLM"/>
    </source>
</evidence>
<protein>
    <recommendedName>
        <fullName evidence="2">AsmA-like C-terminal domain-containing protein</fullName>
    </recommendedName>
</protein>
<reference evidence="1" key="1">
    <citation type="submission" date="2020-01" db="EMBL/GenBank/DDBJ databases">
        <authorList>
            <person name="Meier V. D."/>
            <person name="Meier V D."/>
        </authorList>
    </citation>
    <scope>NUCLEOTIDE SEQUENCE</scope>
    <source>
        <strain evidence="1">HLG_WM_MAG_06</strain>
    </source>
</reference>
<name>A0A6S6RTH0_9BACT</name>